<name>A0ABS1M2R6_9NOCA</name>
<comment type="caution">
    <text evidence="2">The sequence shown here is derived from an EMBL/GenBank/DDBJ whole genome shotgun (WGS) entry which is preliminary data.</text>
</comment>
<gene>
    <name evidence="2" type="ORF">JK358_11190</name>
</gene>
<organism evidence="2 3">
    <name type="scientific">Nocardia acididurans</name>
    <dbReference type="NCBI Taxonomy" id="2802282"/>
    <lineage>
        <taxon>Bacteria</taxon>
        <taxon>Bacillati</taxon>
        <taxon>Actinomycetota</taxon>
        <taxon>Actinomycetes</taxon>
        <taxon>Mycobacteriales</taxon>
        <taxon>Nocardiaceae</taxon>
        <taxon>Nocardia</taxon>
    </lineage>
</organism>
<proteinExistence type="predicted"/>
<keyword evidence="3" id="KW-1185">Reference proteome</keyword>
<sequence>MRKFTIRRSAGTGRGFGKRAVVAGGLAGVAAMGLLAAPAVAGASPVDSGAAVQADDVAHPDSVLVTRDEDGNVTVRRGDLRDVPGVPALPALPTRPGQPAEPGRTIIVDPDTPHVPAQVIVPARPSTGSAG</sequence>
<dbReference type="EMBL" id="JAERRJ010000004">
    <property type="protein sequence ID" value="MBL1074957.1"/>
    <property type="molecule type" value="Genomic_DNA"/>
</dbReference>
<evidence type="ECO:0000313" key="2">
    <source>
        <dbReference type="EMBL" id="MBL1074957.1"/>
    </source>
</evidence>
<reference evidence="2 3" key="1">
    <citation type="submission" date="2021-01" db="EMBL/GenBank/DDBJ databases">
        <title>WGS of actinomycetes isolated from Thailand.</title>
        <authorList>
            <person name="Thawai C."/>
        </authorList>
    </citation>
    <scope>NUCLEOTIDE SEQUENCE [LARGE SCALE GENOMIC DNA]</scope>
    <source>
        <strain evidence="2 3">LPG 2</strain>
    </source>
</reference>
<feature type="region of interest" description="Disordered" evidence="1">
    <location>
        <begin position="77"/>
        <end position="114"/>
    </location>
</feature>
<protein>
    <submittedName>
        <fullName evidence="2">Uncharacterized protein</fullName>
    </submittedName>
</protein>
<accession>A0ABS1M2R6</accession>
<evidence type="ECO:0000313" key="3">
    <source>
        <dbReference type="Proteomes" id="UP000602198"/>
    </source>
</evidence>
<dbReference type="RefSeq" id="WP_201946491.1">
    <property type="nucleotide sequence ID" value="NZ_JAERRJ010000004.1"/>
</dbReference>
<evidence type="ECO:0000256" key="1">
    <source>
        <dbReference type="SAM" id="MobiDB-lite"/>
    </source>
</evidence>
<dbReference type="Proteomes" id="UP000602198">
    <property type="component" value="Unassembled WGS sequence"/>
</dbReference>